<dbReference type="GO" id="GO:0000139">
    <property type="term" value="C:Golgi membrane"/>
    <property type="evidence" value="ECO:0007669"/>
    <property type="project" value="UniProtKB-SubCell"/>
</dbReference>
<keyword evidence="4" id="KW-0812">Transmembrane</keyword>
<dbReference type="EMBL" id="LNRQ01000003">
    <property type="protein sequence ID" value="KZN02359.1"/>
    <property type="molecule type" value="Genomic_DNA"/>
</dbReference>
<comment type="caution">
    <text evidence="8">The sequence shown here is derived from an EMBL/GenBank/DDBJ whole genome shotgun (WGS) entry which is preliminary data.</text>
</comment>
<keyword evidence="6" id="KW-0333">Golgi apparatus</keyword>
<organism evidence="8">
    <name type="scientific">Daucus carota subsp. sativus</name>
    <name type="common">Carrot</name>
    <dbReference type="NCBI Taxonomy" id="79200"/>
    <lineage>
        <taxon>Eukaryota</taxon>
        <taxon>Viridiplantae</taxon>
        <taxon>Streptophyta</taxon>
        <taxon>Embryophyta</taxon>
        <taxon>Tracheophyta</taxon>
        <taxon>Spermatophyta</taxon>
        <taxon>Magnoliopsida</taxon>
        <taxon>eudicotyledons</taxon>
        <taxon>Gunneridae</taxon>
        <taxon>Pentapetalae</taxon>
        <taxon>asterids</taxon>
        <taxon>campanulids</taxon>
        <taxon>Apiales</taxon>
        <taxon>Apiaceae</taxon>
        <taxon>Apioideae</taxon>
        <taxon>Scandiceae</taxon>
        <taxon>Daucinae</taxon>
        <taxon>Daucus</taxon>
        <taxon>Daucus sect. Daucus</taxon>
    </lineage>
</organism>
<evidence type="ECO:0000256" key="4">
    <source>
        <dbReference type="ARBA" id="ARBA00022692"/>
    </source>
</evidence>
<keyword evidence="2" id="KW-0328">Glycosyltransferase</keyword>
<dbReference type="STRING" id="79200.A0A166B4S9"/>
<proteinExistence type="predicted"/>
<gene>
    <name evidence="8" type="ORF">DCAR_011113</name>
</gene>
<keyword evidence="3" id="KW-0808">Transferase</keyword>
<evidence type="ECO:0000256" key="3">
    <source>
        <dbReference type="ARBA" id="ARBA00022679"/>
    </source>
</evidence>
<evidence type="ECO:0000256" key="5">
    <source>
        <dbReference type="ARBA" id="ARBA00022989"/>
    </source>
</evidence>
<keyword evidence="5" id="KW-1133">Transmembrane helix</keyword>
<evidence type="ECO:0000256" key="1">
    <source>
        <dbReference type="ARBA" id="ARBA00004394"/>
    </source>
</evidence>
<name>A0A166B4S9_DAUCS</name>
<accession>A0A166B4S9</accession>
<evidence type="ECO:0000256" key="6">
    <source>
        <dbReference type="ARBA" id="ARBA00023034"/>
    </source>
</evidence>
<evidence type="ECO:0000256" key="7">
    <source>
        <dbReference type="ARBA" id="ARBA00023136"/>
    </source>
</evidence>
<evidence type="ECO:0000313" key="8">
    <source>
        <dbReference type="EMBL" id="KZN02359.1"/>
    </source>
</evidence>
<dbReference type="PANTHER" id="PTHR32044">
    <property type="entry name" value="GLUCOMANNAN 4-BETA-MANNOSYLTRANSFERASE 9"/>
    <property type="match status" value="1"/>
</dbReference>
<dbReference type="AlphaFoldDB" id="A0A166B4S9"/>
<protein>
    <submittedName>
        <fullName evidence="8">Uncharacterized protein</fullName>
    </submittedName>
</protein>
<comment type="subcellular location">
    <subcellularLocation>
        <location evidence="1">Golgi apparatus membrane</location>
    </subcellularLocation>
</comment>
<dbReference type="PANTHER" id="PTHR32044:SF64">
    <property type="entry name" value="OS09G0572500 PROTEIN"/>
    <property type="match status" value="1"/>
</dbReference>
<keyword evidence="7" id="KW-0472">Membrane</keyword>
<sequence>MDLAVRASLQDWKFVFVRDVSVKNELPSTFSAYRFQEHCWSCGPVNLFKKMKKEIMLCSPVFWFRKSISQRHWPYTSQQPSPF</sequence>
<reference evidence="8" key="1">
    <citation type="journal article" date="2016" name="Nat. Genet.">
        <title>A high-quality carrot genome assembly provides new insights into carotenoid accumulation and asterid genome evolution.</title>
        <authorList>
            <person name="Iorizzo M."/>
            <person name="Ellison S."/>
            <person name="Senalik D."/>
            <person name="Zeng P."/>
            <person name="Satapoomin P."/>
            <person name="Huang J."/>
            <person name="Bowman M."/>
            <person name="Iovene M."/>
            <person name="Sanseverino W."/>
            <person name="Cavagnaro P."/>
            <person name="Yildiz M."/>
            <person name="Macko-Podgorni A."/>
            <person name="Moranska E."/>
            <person name="Grzebelus E."/>
            <person name="Grzebelus D."/>
            <person name="Ashrafi H."/>
            <person name="Zheng Z."/>
            <person name="Cheng S."/>
            <person name="Spooner D."/>
            <person name="Van Deynze A."/>
            <person name="Simon P."/>
        </authorList>
    </citation>
    <scope>NUCLEOTIDE SEQUENCE [LARGE SCALE GENOMIC DNA]</scope>
    <source>
        <tissue evidence="8">Leaf</tissue>
    </source>
</reference>
<dbReference type="GO" id="GO:0051753">
    <property type="term" value="F:mannan synthase activity"/>
    <property type="evidence" value="ECO:0007669"/>
    <property type="project" value="TreeGrafter"/>
</dbReference>
<dbReference type="Gramene" id="KZN02359">
    <property type="protein sequence ID" value="KZN02359"/>
    <property type="gene ID" value="DCAR_011113"/>
</dbReference>
<evidence type="ECO:0000256" key="2">
    <source>
        <dbReference type="ARBA" id="ARBA00022676"/>
    </source>
</evidence>